<name>A0AAX4H5R3_9ASCO</name>
<dbReference type="AlphaFoldDB" id="A0AAX4H5R3"/>
<gene>
    <name evidence="2" type="ORF">PUMCH_001028</name>
</gene>
<dbReference type="KEGG" id="asau:88172096"/>
<evidence type="ECO:0000313" key="2">
    <source>
        <dbReference type="EMBL" id="WPK23782.1"/>
    </source>
</evidence>
<feature type="region of interest" description="Disordered" evidence="1">
    <location>
        <begin position="317"/>
        <end position="364"/>
    </location>
</feature>
<evidence type="ECO:0000313" key="3">
    <source>
        <dbReference type="Proteomes" id="UP001338582"/>
    </source>
</evidence>
<reference evidence="2 3" key="1">
    <citation type="submission" date="2023-10" db="EMBL/GenBank/DDBJ databases">
        <title>Draft Genome Sequence of Candida saopaulonensis from a very Premature Infant with Sepsis.</title>
        <authorList>
            <person name="Ning Y."/>
            <person name="Dai R."/>
            <person name="Xiao M."/>
            <person name="Xu Y."/>
            <person name="Yan Q."/>
            <person name="Zhang L."/>
        </authorList>
    </citation>
    <scope>NUCLEOTIDE SEQUENCE [LARGE SCALE GENOMIC DNA]</scope>
    <source>
        <strain evidence="2 3">19XY460</strain>
    </source>
</reference>
<dbReference type="RefSeq" id="XP_062876168.1">
    <property type="nucleotide sequence ID" value="XM_063020098.1"/>
</dbReference>
<protein>
    <submittedName>
        <fullName evidence="2">Uncharacterized protein</fullName>
    </submittedName>
</protein>
<proteinExistence type="predicted"/>
<keyword evidence="3" id="KW-1185">Reference proteome</keyword>
<accession>A0AAX4H5R3</accession>
<dbReference type="GeneID" id="88172096"/>
<organism evidence="2 3">
    <name type="scientific">Australozyma saopauloensis</name>
    <dbReference type="NCBI Taxonomy" id="291208"/>
    <lineage>
        <taxon>Eukaryota</taxon>
        <taxon>Fungi</taxon>
        <taxon>Dikarya</taxon>
        <taxon>Ascomycota</taxon>
        <taxon>Saccharomycotina</taxon>
        <taxon>Pichiomycetes</taxon>
        <taxon>Metschnikowiaceae</taxon>
        <taxon>Australozyma</taxon>
    </lineage>
</organism>
<feature type="compositionally biased region" description="Basic and acidic residues" evidence="1">
    <location>
        <begin position="317"/>
        <end position="328"/>
    </location>
</feature>
<dbReference type="Proteomes" id="UP001338582">
    <property type="component" value="Chromosome 1"/>
</dbReference>
<evidence type="ECO:0000256" key="1">
    <source>
        <dbReference type="SAM" id="MobiDB-lite"/>
    </source>
</evidence>
<sequence length="512" mass="56840">MATVSIAREAAATALASGLESSVAEVSSFQRAERDTKPKYLLNADLRNRYRRPEAQLTLYKTGYVPNINTKDTTRITRRARFTTQDHLLTYPVYKSAYENFSANHPAMVKVTAGAMKRADSIPPLRVTLDFKDRATKRVLKTADIWVPALKSTEVKHLRQPFDSLIHAVDSAFQYAVKNPTSEGLRRVRRVFEVLGNKIQSVALPILPQRIRRQLEKNPPINPAVLNVISTSTAKVKEILTQQLYEEQYQLLSRILQKDASVECNLCDLVKYLFVRSGKDGDQGKKLHELIAAWGADADNIVNPDCIVSAAAEATKESRKVSSTKSKESVGNQSDIQKDTKRKRSRVSSRSSKTTNKAAEKVASEHLDPQMDILGTTFTDATDDSQQIEKGLDEVSSFLSIFLQESVLSVAMDDSGVSSRESEKQQKSVRFSEAGTTASVDHIEETATISTQGHEVGLVSYEEVSYLAQIASRDFDPQSKDFSEYAYQITELLPNGDNSSSLISSALFSIQT</sequence>
<dbReference type="EMBL" id="CP138894">
    <property type="protein sequence ID" value="WPK23782.1"/>
    <property type="molecule type" value="Genomic_DNA"/>
</dbReference>